<gene>
    <name evidence="2" type="ORF">HMPREF1094_04671</name>
</gene>
<accession>N9UYX9</accession>
<protein>
    <submittedName>
        <fullName evidence="2">Uncharacterized protein</fullName>
    </submittedName>
</protein>
<dbReference type="AlphaFoldDB" id="N9UYX9"/>
<keyword evidence="1" id="KW-0472">Membrane</keyword>
<name>N9UYX9_CLOIN</name>
<dbReference type="PATRIC" id="fig|999413.4.peg.4982"/>
<evidence type="ECO:0000256" key="1">
    <source>
        <dbReference type="SAM" id="Phobius"/>
    </source>
</evidence>
<keyword evidence="1" id="KW-0812">Transmembrane</keyword>
<keyword evidence="3" id="KW-1185">Reference proteome</keyword>
<evidence type="ECO:0000313" key="2">
    <source>
        <dbReference type="EMBL" id="ENY83444.1"/>
    </source>
</evidence>
<dbReference type="EMBL" id="AGYV01000016">
    <property type="protein sequence ID" value="ENY83444.1"/>
    <property type="molecule type" value="Genomic_DNA"/>
</dbReference>
<keyword evidence="1" id="KW-1133">Transmembrane helix</keyword>
<sequence length="93" mass="10556">MCGCHGGISLTDQHLQENKTNNETHIYEERKRLRKESSMKCIVIAVPLMAVIWMMLVVIIIAPAQIASRISREEETEEILRLCAKVSKTEDSS</sequence>
<dbReference type="Proteomes" id="UP000013051">
    <property type="component" value="Unassembled WGS sequence"/>
</dbReference>
<evidence type="ECO:0000313" key="3">
    <source>
        <dbReference type="Proteomes" id="UP000013051"/>
    </source>
</evidence>
<feature type="transmembrane region" description="Helical" evidence="1">
    <location>
        <begin position="41"/>
        <end position="62"/>
    </location>
</feature>
<comment type="caution">
    <text evidence="2">The sequence shown here is derived from an EMBL/GenBank/DDBJ whole genome shotgun (WGS) entry which is preliminary data.</text>
</comment>
<organism evidence="2 3">
    <name type="scientific">[Clostridium] innocuum 2959</name>
    <dbReference type="NCBI Taxonomy" id="999413"/>
    <lineage>
        <taxon>Bacteria</taxon>
        <taxon>Bacillati</taxon>
        <taxon>Bacillota</taxon>
        <taxon>Clostridia</taxon>
        <taxon>Eubacteriales</taxon>
        <taxon>Clostridiaceae</taxon>
        <taxon>Clostridium</taxon>
    </lineage>
</organism>
<dbReference type="HOGENOM" id="CLU_2394555_0_0_9"/>
<reference evidence="2 3" key="1">
    <citation type="submission" date="2013-01" db="EMBL/GenBank/DDBJ databases">
        <title>The Genome Sequence of Clostridium innocuum 2959.</title>
        <authorList>
            <consortium name="The Broad Institute Genome Sequencing Platform"/>
            <person name="Earl A."/>
            <person name="Ward D."/>
            <person name="Feldgarden M."/>
            <person name="Gevers D."/>
            <person name="Courvalin P."/>
            <person name="Lambert T."/>
            <person name="Walker B."/>
            <person name="Young S.K."/>
            <person name="Zeng Q."/>
            <person name="Gargeya S."/>
            <person name="Fitzgerald M."/>
            <person name="Haas B."/>
            <person name="Abouelleil A."/>
            <person name="Alvarado L."/>
            <person name="Arachchi H.M."/>
            <person name="Berlin A.M."/>
            <person name="Chapman S.B."/>
            <person name="Dewar J."/>
            <person name="Goldberg J."/>
            <person name="Griggs A."/>
            <person name="Gujja S."/>
            <person name="Hansen M."/>
            <person name="Howarth C."/>
            <person name="Imamovic A."/>
            <person name="Larimer J."/>
            <person name="McCowan C."/>
            <person name="Murphy C."/>
            <person name="Neiman D."/>
            <person name="Pearson M."/>
            <person name="Priest M."/>
            <person name="Roberts A."/>
            <person name="Saif S."/>
            <person name="Shea T."/>
            <person name="Sisk P."/>
            <person name="Sykes S."/>
            <person name="Wortman J."/>
            <person name="Nusbaum C."/>
            <person name="Birren B."/>
        </authorList>
    </citation>
    <scope>NUCLEOTIDE SEQUENCE [LARGE SCALE GENOMIC DNA]</scope>
    <source>
        <strain evidence="2 3">2959</strain>
    </source>
</reference>
<proteinExistence type="predicted"/>